<proteinExistence type="predicted"/>
<evidence type="ECO:0000313" key="1">
    <source>
        <dbReference type="EMBL" id="HFM97133.1"/>
    </source>
</evidence>
<dbReference type="AlphaFoldDB" id="A0A7C3PCZ5"/>
<reference evidence="1" key="1">
    <citation type="journal article" date="2020" name="mSystems">
        <title>Genome- and Community-Level Interaction Insights into Carbon Utilization and Element Cycling Functions of Hydrothermarchaeota in Hydrothermal Sediment.</title>
        <authorList>
            <person name="Zhou Z."/>
            <person name="Liu Y."/>
            <person name="Xu W."/>
            <person name="Pan J."/>
            <person name="Luo Z.H."/>
            <person name="Li M."/>
        </authorList>
    </citation>
    <scope>NUCLEOTIDE SEQUENCE [LARGE SCALE GENOMIC DNA]</scope>
    <source>
        <strain evidence="1">SpSt-418</strain>
    </source>
</reference>
<gene>
    <name evidence="1" type="ORF">ENR64_05065</name>
</gene>
<name>A0A7C3PCZ5_9CYAN</name>
<dbReference type="EMBL" id="DSRU01000056">
    <property type="protein sequence ID" value="HFM97133.1"/>
    <property type="molecule type" value="Genomic_DNA"/>
</dbReference>
<comment type="caution">
    <text evidence="1">The sequence shown here is derived from an EMBL/GenBank/DDBJ whole genome shotgun (WGS) entry which is preliminary data.</text>
</comment>
<sequence length="183" mass="20795">MEVIGRILGENLTELWAWVEALALSPTAIRSRYAPNRRVKCFGVASNLQSISKGRARLFRTDDPGEWVRSLGDRLLPDWHSLLVCGGDTTIHWHRDHGHFEGIAVMVNLGEAFYFERDYEQGEVQHHLTNGLVVRINTKLLHKAIPISAPRYNLTFRHIKPEFLPYIDETAAQLSLPGIQSNS</sequence>
<evidence type="ECO:0008006" key="2">
    <source>
        <dbReference type="Google" id="ProtNLM"/>
    </source>
</evidence>
<organism evidence="1">
    <name type="scientific">Oscillatoriales cyanobacterium SpSt-418</name>
    <dbReference type="NCBI Taxonomy" id="2282169"/>
    <lineage>
        <taxon>Bacteria</taxon>
        <taxon>Bacillati</taxon>
        <taxon>Cyanobacteriota</taxon>
        <taxon>Cyanophyceae</taxon>
        <taxon>Oscillatoriophycideae</taxon>
        <taxon>Oscillatoriales</taxon>
    </lineage>
</organism>
<accession>A0A7C3PCZ5</accession>
<protein>
    <recommendedName>
        <fullName evidence="2">Fe2OG dioxygenase domain-containing protein</fullName>
    </recommendedName>
</protein>
<dbReference type="SUPFAM" id="SSF51197">
    <property type="entry name" value="Clavaminate synthase-like"/>
    <property type="match status" value="1"/>
</dbReference>